<evidence type="ECO:0000313" key="1">
    <source>
        <dbReference type="EMBL" id="MFB9886556.1"/>
    </source>
</evidence>
<dbReference type="Proteomes" id="UP001589628">
    <property type="component" value="Unassembled WGS sequence"/>
</dbReference>
<dbReference type="PANTHER" id="PTHR40590">
    <property type="entry name" value="CYTOPLASMIC PROTEIN-RELATED"/>
    <property type="match status" value="1"/>
</dbReference>
<sequence length="298" mass="33882">MTKRPARPGQWLALLLLTLLWIPQLWAGPVYAWQVRSPTATLYLLGSLHAFRPQDYPLPAPIEAAFALADALVVEIDPTAMSIPEQQALIERYSRLAGDKHLNHYLSPTLRQALQRHCQRLAVACDSMQHWQPWRLGSHLVLADAARQGFQTDSGIDHYFMRRSGNRPILALETLEGQLQSLAVDDIALQVRALQSSLEQMDSQPEFLQQLYLAWRRGDAEQVYLLLQQESAQDPQLGRYMDRLNRQRNQQMSQRLLSLLQSRGTFFVVVGALHLPGPEGILALLQQAQYPARQLQEP</sequence>
<organism evidence="1 2">
    <name type="scientific">Balneatrix alpica</name>
    <dbReference type="NCBI Taxonomy" id="75684"/>
    <lineage>
        <taxon>Bacteria</taxon>
        <taxon>Pseudomonadati</taxon>
        <taxon>Pseudomonadota</taxon>
        <taxon>Gammaproteobacteria</taxon>
        <taxon>Oceanospirillales</taxon>
        <taxon>Balneatrichaceae</taxon>
        <taxon>Balneatrix</taxon>
    </lineage>
</organism>
<dbReference type="Pfam" id="PF01963">
    <property type="entry name" value="TraB_PrgY_gumN"/>
    <property type="match status" value="1"/>
</dbReference>
<dbReference type="RefSeq" id="WP_027311986.1">
    <property type="nucleotide sequence ID" value="NZ_JAUESS010000003.1"/>
</dbReference>
<dbReference type="PANTHER" id="PTHR40590:SF1">
    <property type="entry name" value="CYTOPLASMIC PROTEIN"/>
    <property type="match status" value="1"/>
</dbReference>
<comment type="caution">
    <text evidence="1">The sequence shown here is derived from an EMBL/GenBank/DDBJ whole genome shotgun (WGS) entry which is preliminary data.</text>
</comment>
<name>A0ABV5ZBA8_9GAMM</name>
<dbReference type="InterPro" id="IPR047111">
    <property type="entry name" value="YbaP-like"/>
</dbReference>
<keyword evidence="2" id="KW-1185">Reference proteome</keyword>
<dbReference type="CDD" id="cd14789">
    <property type="entry name" value="Tiki"/>
    <property type="match status" value="1"/>
</dbReference>
<gene>
    <name evidence="1" type="ORF">ACFFLH_09050</name>
</gene>
<evidence type="ECO:0000313" key="2">
    <source>
        <dbReference type="Proteomes" id="UP001589628"/>
    </source>
</evidence>
<dbReference type="EMBL" id="JBHLZN010000002">
    <property type="protein sequence ID" value="MFB9886556.1"/>
    <property type="molecule type" value="Genomic_DNA"/>
</dbReference>
<proteinExistence type="predicted"/>
<dbReference type="InterPro" id="IPR002816">
    <property type="entry name" value="TraB/PrgY/GumN_fam"/>
</dbReference>
<reference evidence="1 2" key="1">
    <citation type="submission" date="2024-09" db="EMBL/GenBank/DDBJ databases">
        <authorList>
            <person name="Sun Q."/>
            <person name="Mori K."/>
        </authorList>
    </citation>
    <scope>NUCLEOTIDE SEQUENCE [LARGE SCALE GENOMIC DNA]</scope>
    <source>
        <strain evidence="1 2">ATCC 51285</strain>
    </source>
</reference>
<protein>
    <submittedName>
        <fullName evidence="1">TraB/GumN family protein</fullName>
    </submittedName>
</protein>
<accession>A0ABV5ZBA8</accession>